<dbReference type="EMBL" id="ODYU01011137">
    <property type="protein sequence ID" value="SOQ56688.1"/>
    <property type="molecule type" value="Genomic_DNA"/>
</dbReference>
<evidence type="ECO:0000313" key="1">
    <source>
        <dbReference type="EMBL" id="SOQ56688.1"/>
    </source>
</evidence>
<organism evidence="1">
    <name type="scientific">Spodoptera frugiperda</name>
    <name type="common">Fall armyworm</name>
    <dbReference type="NCBI Taxonomy" id="7108"/>
    <lineage>
        <taxon>Eukaryota</taxon>
        <taxon>Metazoa</taxon>
        <taxon>Ecdysozoa</taxon>
        <taxon>Arthropoda</taxon>
        <taxon>Hexapoda</taxon>
        <taxon>Insecta</taxon>
        <taxon>Pterygota</taxon>
        <taxon>Neoptera</taxon>
        <taxon>Endopterygota</taxon>
        <taxon>Lepidoptera</taxon>
        <taxon>Glossata</taxon>
        <taxon>Ditrysia</taxon>
        <taxon>Noctuoidea</taxon>
        <taxon>Noctuidae</taxon>
        <taxon>Amphipyrinae</taxon>
        <taxon>Spodoptera</taxon>
    </lineage>
</organism>
<gene>
    <name evidence="1" type="ORF">SFRICE_016817</name>
</gene>
<name>A0A2H1WUF0_SPOFR</name>
<sequence length="72" mass="8496">MENHRNRMAADRRETNQKMYIWPLCPLVVSDDAAYGGARLPMSNLFTRALKTPRLKFPFIVSEKQNQEYDYT</sequence>
<reference evidence="1" key="1">
    <citation type="submission" date="2016-07" db="EMBL/GenBank/DDBJ databases">
        <authorList>
            <person name="Bretaudeau A."/>
        </authorList>
    </citation>
    <scope>NUCLEOTIDE SEQUENCE</scope>
    <source>
        <strain evidence="1">Rice</strain>
        <tissue evidence="1">Whole body</tissue>
    </source>
</reference>
<protein>
    <submittedName>
        <fullName evidence="1">SFRICE_016817</fullName>
    </submittedName>
</protein>
<accession>A0A2H1WUF0</accession>
<proteinExistence type="predicted"/>
<dbReference type="AlphaFoldDB" id="A0A2H1WUF0"/>